<reference evidence="1 2" key="1">
    <citation type="submission" date="2019-10" db="EMBL/GenBank/DDBJ databases">
        <title>Assembly and Annotation for the nematode Trichostrongylus colubriformis.</title>
        <authorList>
            <person name="Martin J."/>
        </authorList>
    </citation>
    <scope>NUCLEOTIDE SEQUENCE [LARGE SCALE GENOMIC DNA]</scope>
    <source>
        <strain evidence="1">G859</strain>
        <tissue evidence="1">Whole worm</tissue>
    </source>
</reference>
<dbReference type="AlphaFoldDB" id="A0AAN8IL22"/>
<accession>A0AAN8IL22</accession>
<feature type="non-terminal residue" evidence="1">
    <location>
        <position position="100"/>
    </location>
</feature>
<evidence type="ECO:0000313" key="2">
    <source>
        <dbReference type="Proteomes" id="UP001331761"/>
    </source>
</evidence>
<proteinExistence type="predicted"/>
<protein>
    <submittedName>
        <fullName evidence="1">Uncharacterized protein</fullName>
    </submittedName>
</protein>
<dbReference type="Proteomes" id="UP001331761">
    <property type="component" value="Unassembled WGS sequence"/>
</dbReference>
<comment type="caution">
    <text evidence="1">The sequence shown here is derived from an EMBL/GenBank/DDBJ whole genome shotgun (WGS) entry which is preliminary data.</text>
</comment>
<name>A0AAN8IL22_TRICO</name>
<keyword evidence="2" id="KW-1185">Reference proteome</keyword>
<evidence type="ECO:0000313" key="1">
    <source>
        <dbReference type="EMBL" id="KAK5978509.1"/>
    </source>
</evidence>
<sequence length="100" mass="11913">MDTQFRIKYNELERTDPEAFKFMKMLYGHAVRAADHPWEAQAALHKVVHFYRNKMSMNQLRNLHRLFPAVEKIFSQYGRFVSLFMPVTGLMSNEAFLRNT</sequence>
<gene>
    <name evidence="1" type="ORF">GCK32_008738</name>
</gene>
<organism evidence="1 2">
    <name type="scientific">Trichostrongylus colubriformis</name>
    <name type="common">Black scour worm</name>
    <dbReference type="NCBI Taxonomy" id="6319"/>
    <lineage>
        <taxon>Eukaryota</taxon>
        <taxon>Metazoa</taxon>
        <taxon>Ecdysozoa</taxon>
        <taxon>Nematoda</taxon>
        <taxon>Chromadorea</taxon>
        <taxon>Rhabditida</taxon>
        <taxon>Rhabditina</taxon>
        <taxon>Rhabditomorpha</taxon>
        <taxon>Strongyloidea</taxon>
        <taxon>Trichostrongylidae</taxon>
        <taxon>Trichostrongylus</taxon>
    </lineage>
</organism>
<dbReference type="EMBL" id="WIXE01009370">
    <property type="protein sequence ID" value="KAK5978509.1"/>
    <property type="molecule type" value="Genomic_DNA"/>
</dbReference>